<protein>
    <recommendedName>
        <fullName evidence="3">DUF3617 domain-containing protein</fullName>
    </recommendedName>
</protein>
<dbReference type="Proteomes" id="UP001267638">
    <property type="component" value="Unassembled WGS sequence"/>
</dbReference>
<keyword evidence="2" id="KW-1185">Reference proteome</keyword>
<evidence type="ECO:0000313" key="2">
    <source>
        <dbReference type="Proteomes" id="UP001267638"/>
    </source>
</evidence>
<sequence>MTKAFGIAATALLMLAGCGDKPGETTGNIAATDAMSREEVKAAIDQVQLKPGQWEGRFTIQDIDLSKMPGAPAGMEDQMKSMMSQTSLKYCVTPEEAANPSAEMFAGQDSKDCAFKDFIAKGGTVKGQVSCKADGGTMNATMAGTYAANSYAMDMDMQMAGGPDGTAMAMKARSEGKWIGTDCAAD</sequence>
<dbReference type="Pfam" id="PF12276">
    <property type="entry name" value="DUF3617"/>
    <property type="match status" value="1"/>
</dbReference>
<dbReference type="EMBL" id="JAVDWV010000001">
    <property type="protein sequence ID" value="MDR7153219.1"/>
    <property type="molecule type" value="Genomic_DNA"/>
</dbReference>
<reference evidence="1 2" key="1">
    <citation type="submission" date="2023-07" db="EMBL/GenBank/DDBJ databases">
        <title>Sorghum-associated microbial communities from plants grown in Nebraska, USA.</title>
        <authorList>
            <person name="Schachtman D."/>
        </authorList>
    </citation>
    <scope>NUCLEOTIDE SEQUENCE [LARGE SCALE GENOMIC DNA]</scope>
    <source>
        <strain evidence="1 2">4256</strain>
    </source>
</reference>
<evidence type="ECO:0000313" key="1">
    <source>
        <dbReference type="EMBL" id="MDR7153219.1"/>
    </source>
</evidence>
<comment type="caution">
    <text evidence="1">The sequence shown here is derived from an EMBL/GenBank/DDBJ whole genome shotgun (WGS) entry which is preliminary data.</text>
</comment>
<dbReference type="RefSeq" id="WP_310220917.1">
    <property type="nucleotide sequence ID" value="NZ_JAVDWV010000001.1"/>
</dbReference>
<name>A0ABU1WVX6_SPHXE</name>
<dbReference type="InterPro" id="IPR022061">
    <property type="entry name" value="DUF3617"/>
</dbReference>
<proteinExistence type="predicted"/>
<evidence type="ECO:0008006" key="3">
    <source>
        <dbReference type="Google" id="ProtNLM"/>
    </source>
</evidence>
<accession>A0ABU1WVX6</accession>
<dbReference type="PROSITE" id="PS51257">
    <property type="entry name" value="PROKAR_LIPOPROTEIN"/>
    <property type="match status" value="1"/>
</dbReference>
<organism evidence="1 2">
    <name type="scientific">Sphingobium xenophagum</name>
    <dbReference type="NCBI Taxonomy" id="121428"/>
    <lineage>
        <taxon>Bacteria</taxon>
        <taxon>Pseudomonadati</taxon>
        <taxon>Pseudomonadota</taxon>
        <taxon>Alphaproteobacteria</taxon>
        <taxon>Sphingomonadales</taxon>
        <taxon>Sphingomonadaceae</taxon>
        <taxon>Sphingobium</taxon>
    </lineage>
</organism>
<gene>
    <name evidence="1" type="ORF">J2W40_000013</name>
</gene>